<evidence type="ECO:0000313" key="2">
    <source>
        <dbReference type="Proteomes" id="UP000281985"/>
    </source>
</evidence>
<evidence type="ECO:0000313" key="1">
    <source>
        <dbReference type="EMBL" id="RMB57615.1"/>
    </source>
</evidence>
<comment type="caution">
    <text evidence="1">The sequence shown here is derived from an EMBL/GenBank/DDBJ whole genome shotgun (WGS) entry which is preliminary data.</text>
</comment>
<reference evidence="1 2" key="1">
    <citation type="submission" date="2018-10" db="EMBL/GenBank/DDBJ databases">
        <title>Dokdonia luteus sp. nov., isolated from sea water.</title>
        <authorList>
            <person name="Zhou L.Y."/>
            <person name="Du Z.J."/>
        </authorList>
    </citation>
    <scope>NUCLEOTIDE SEQUENCE [LARGE SCALE GENOMIC DNA]</scope>
    <source>
        <strain evidence="1 2">SH27</strain>
    </source>
</reference>
<dbReference type="EMBL" id="REFV01000010">
    <property type="protein sequence ID" value="RMB57615.1"/>
    <property type="molecule type" value="Genomic_DNA"/>
</dbReference>
<gene>
    <name evidence="1" type="ORF">EAX61_10905</name>
</gene>
<dbReference type="AlphaFoldDB" id="A0A3M0FYS4"/>
<protein>
    <recommendedName>
        <fullName evidence="3">Four helix bundle protein</fullName>
    </recommendedName>
</protein>
<evidence type="ECO:0008006" key="3">
    <source>
        <dbReference type="Google" id="ProtNLM"/>
    </source>
</evidence>
<accession>A0A3M0FYS4</accession>
<dbReference type="RefSeq" id="WP_121917722.1">
    <property type="nucleotide sequence ID" value="NZ_REFV01000010.1"/>
</dbReference>
<organism evidence="1 2">
    <name type="scientific">Dokdonia sinensis</name>
    <dbReference type="NCBI Taxonomy" id="2479847"/>
    <lineage>
        <taxon>Bacteria</taxon>
        <taxon>Pseudomonadati</taxon>
        <taxon>Bacteroidota</taxon>
        <taxon>Flavobacteriia</taxon>
        <taxon>Flavobacteriales</taxon>
        <taxon>Flavobacteriaceae</taxon>
        <taxon>Dokdonia</taxon>
    </lineage>
</organism>
<keyword evidence="2" id="KW-1185">Reference proteome</keyword>
<sequence>MRSNLQPFTIHNEPFFKKALEINGLVRSIVKNLASSASIFDLRDSVHLSERCLDALQISALQLPSAIAEAEVAADYHKKIRFQEYIFQMTEDLEVYCSVIKGNRKKTKGLNKLIKAVGDFRNLRHHWELKITQQN</sequence>
<name>A0A3M0FYS4_9FLAO</name>
<proteinExistence type="predicted"/>
<dbReference type="Proteomes" id="UP000281985">
    <property type="component" value="Unassembled WGS sequence"/>
</dbReference>